<keyword evidence="3" id="KW-0274">FAD</keyword>
<evidence type="ECO:0000256" key="3">
    <source>
        <dbReference type="ARBA" id="ARBA00022827"/>
    </source>
</evidence>
<feature type="domain" description="FAD/NAD(P)-binding" evidence="4">
    <location>
        <begin position="31"/>
        <end position="146"/>
    </location>
</feature>
<proteinExistence type="predicted"/>
<accession>A0A3P7JKI0</accession>
<dbReference type="Gene3D" id="3.50.50.60">
    <property type="entry name" value="FAD/NAD(P)-binding domain"/>
    <property type="match status" value="2"/>
</dbReference>
<dbReference type="SUPFAM" id="SSF51905">
    <property type="entry name" value="FAD/NAD(P)-binding domain"/>
    <property type="match status" value="1"/>
</dbReference>
<dbReference type="AlphaFoldDB" id="A0A3P7JKI0"/>
<sequence>MKCLQVGQFAEQFDVSEDELISDDPRFSFIEAEITNWNYRKKELFLHNRTEPLKYDRLCIATGAHPISPFPNEKVLTIRDTESAEELQHRLKHAKHVAVVGNGGIATEVVFEMRGVAITWIIRDDSISSVFFSPKFTEFFKKRVEEGRLAGS</sequence>
<gene>
    <name evidence="5" type="ORF">SVUK_LOCUS15327</name>
</gene>
<evidence type="ECO:0000259" key="4">
    <source>
        <dbReference type="Pfam" id="PF07992"/>
    </source>
</evidence>
<evidence type="ECO:0000313" key="5">
    <source>
        <dbReference type="EMBL" id="VDM80329.1"/>
    </source>
</evidence>
<dbReference type="GO" id="GO:0016491">
    <property type="term" value="F:oxidoreductase activity"/>
    <property type="evidence" value="ECO:0007669"/>
    <property type="project" value="InterPro"/>
</dbReference>
<evidence type="ECO:0000256" key="2">
    <source>
        <dbReference type="ARBA" id="ARBA00022630"/>
    </source>
</evidence>
<evidence type="ECO:0000313" key="6">
    <source>
        <dbReference type="Proteomes" id="UP000270094"/>
    </source>
</evidence>
<dbReference type="PANTHER" id="PTHR43429:SF2">
    <property type="entry name" value="PYRIDINE NUCLEOTIDE-DISULFIDE OXIDOREDUCTASE DOMAIN-CONTAINING PROTEIN 1"/>
    <property type="match status" value="1"/>
</dbReference>
<dbReference type="InterPro" id="IPR050260">
    <property type="entry name" value="FAD-bd_OxRdtase"/>
</dbReference>
<dbReference type="OrthoDB" id="202203at2759"/>
<organism evidence="5 6">
    <name type="scientific">Strongylus vulgaris</name>
    <name type="common">Blood worm</name>
    <dbReference type="NCBI Taxonomy" id="40348"/>
    <lineage>
        <taxon>Eukaryota</taxon>
        <taxon>Metazoa</taxon>
        <taxon>Ecdysozoa</taxon>
        <taxon>Nematoda</taxon>
        <taxon>Chromadorea</taxon>
        <taxon>Rhabditida</taxon>
        <taxon>Rhabditina</taxon>
        <taxon>Rhabditomorpha</taxon>
        <taxon>Strongyloidea</taxon>
        <taxon>Strongylidae</taxon>
        <taxon>Strongylus</taxon>
    </lineage>
</organism>
<name>A0A3P7JKI0_STRVU</name>
<dbReference type="Proteomes" id="UP000270094">
    <property type="component" value="Unassembled WGS sequence"/>
</dbReference>
<dbReference type="InterPro" id="IPR036188">
    <property type="entry name" value="FAD/NAD-bd_sf"/>
</dbReference>
<reference evidence="5 6" key="1">
    <citation type="submission" date="2018-11" db="EMBL/GenBank/DDBJ databases">
        <authorList>
            <consortium name="Pathogen Informatics"/>
        </authorList>
    </citation>
    <scope>NUCLEOTIDE SEQUENCE [LARGE SCALE GENOMIC DNA]</scope>
</reference>
<protein>
    <recommendedName>
        <fullName evidence="4">FAD/NAD(P)-binding domain-containing protein</fullName>
    </recommendedName>
</protein>
<comment type="cofactor">
    <cofactor evidence="1">
        <name>FAD</name>
        <dbReference type="ChEBI" id="CHEBI:57692"/>
    </cofactor>
</comment>
<keyword evidence="2" id="KW-0285">Flavoprotein</keyword>
<evidence type="ECO:0000256" key="1">
    <source>
        <dbReference type="ARBA" id="ARBA00001974"/>
    </source>
</evidence>
<keyword evidence="6" id="KW-1185">Reference proteome</keyword>
<dbReference type="Pfam" id="PF07992">
    <property type="entry name" value="Pyr_redox_2"/>
    <property type="match status" value="1"/>
</dbReference>
<dbReference type="InterPro" id="IPR023753">
    <property type="entry name" value="FAD/NAD-binding_dom"/>
</dbReference>
<dbReference type="PANTHER" id="PTHR43429">
    <property type="entry name" value="PYRIDINE NUCLEOTIDE-DISULFIDE OXIDOREDUCTASE DOMAIN-CONTAINING"/>
    <property type="match status" value="1"/>
</dbReference>
<dbReference type="EMBL" id="UYYB01108203">
    <property type="protein sequence ID" value="VDM80329.1"/>
    <property type="molecule type" value="Genomic_DNA"/>
</dbReference>